<dbReference type="Gene3D" id="3.40.390.10">
    <property type="entry name" value="Collagenase (Catalytic Domain)"/>
    <property type="match status" value="1"/>
</dbReference>
<dbReference type="GO" id="GO:0008237">
    <property type="term" value="F:metallopeptidase activity"/>
    <property type="evidence" value="ECO:0007669"/>
    <property type="project" value="InterPro"/>
</dbReference>
<dbReference type="InterPro" id="IPR024079">
    <property type="entry name" value="MetalloPept_cat_dom_sf"/>
</dbReference>
<dbReference type="SUPFAM" id="SSF55486">
    <property type="entry name" value="Metalloproteases ('zincins'), catalytic domain"/>
    <property type="match status" value="1"/>
</dbReference>
<evidence type="ECO:0000313" key="2">
    <source>
        <dbReference type="EMBL" id="SVE39316.1"/>
    </source>
</evidence>
<reference evidence="2" key="1">
    <citation type="submission" date="2018-05" db="EMBL/GenBank/DDBJ databases">
        <authorList>
            <person name="Lanie J.A."/>
            <person name="Ng W.-L."/>
            <person name="Kazmierczak K.M."/>
            <person name="Andrzejewski T.M."/>
            <person name="Davidsen T.M."/>
            <person name="Wayne K.J."/>
            <person name="Tettelin H."/>
            <person name="Glass J.I."/>
            <person name="Rusch D."/>
            <person name="Podicherti R."/>
            <person name="Tsui H.-C.T."/>
            <person name="Winkler M.E."/>
        </authorList>
    </citation>
    <scope>NUCLEOTIDE SEQUENCE</scope>
</reference>
<name>A0A383D456_9ZZZZ</name>
<gene>
    <name evidence="2" type="ORF">METZ01_LOCUS492170</name>
</gene>
<evidence type="ECO:0000256" key="1">
    <source>
        <dbReference type="SAM" id="MobiDB-lite"/>
    </source>
</evidence>
<dbReference type="AlphaFoldDB" id="A0A383D456"/>
<feature type="non-terminal residue" evidence="2">
    <location>
        <position position="237"/>
    </location>
</feature>
<feature type="region of interest" description="Disordered" evidence="1">
    <location>
        <begin position="1"/>
        <end position="33"/>
    </location>
</feature>
<feature type="non-terminal residue" evidence="2">
    <location>
        <position position="1"/>
    </location>
</feature>
<dbReference type="Pfam" id="PF13688">
    <property type="entry name" value="Reprolysin_5"/>
    <property type="match status" value="1"/>
</dbReference>
<evidence type="ECO:0008006" key="3">
    <source>
        <dbReference type="Google" id="ProtNLM"/>
    </source>
</evidence>
<protein>
    <recommendedName>
        <fullName evidence="3">Peptidase M12B domain-containing protein</fullName>
    </recommendedName>
</protein>
<sequence length="237" mass="25549">VRDPRTGTYRTMSLDGGLARPDWSQAGSASLEPSPEFPMMASSGLDPVTGAPTLVLGGPANPPRYEASLKVATVIVALDKSATGVNSKNHLTEVASQHLALMANVAAIYENQLGIRLLVQELILTPDSDDYDDIPYDDNGSTLEEFQEWVQRWRRAATYGQTVAIRFGDGLSGGIIGIAYQDALHTRDGVGVMKAGFGWALTCHEMAHVFGSSHSLGGIMNAQYTTEERSFFRDIEG</sequence>
<dbReference type="EMBL" id="UINC01214196">
    <property type="protein sequence ID" value="SVE39316.1"/>
    <property type="molecule type" value="Genomic_DNA"/>
</dbReference>
<organism evidence="2">
    <name type="scientific">marine metagenome</name>
    <dbReference type="NCBI Taxonomy" id="408172"/>
    <lineage>
        <taxon>unclassified sequences</taxon>
        <taxon>metagenomes</taxon>
        <taxon>ecological metagenomes</taxon>
    </lineage>
</organism>
<accession>A0A383D456</accession>
<proteinExistence type="predicted"/>